<dbReference type="Pfam" id="PF17128">
    <property type="entry name" value="DUF5107"/>
    <property type="match status" value="1"/>
</dbReference>
<dbReference type="InterPro" id="IPR019734">
    <property type="entry name" value="TPR_rpt"/>
</dbReference>
<reference evidence="3 4" key="1">
    <citation type="journal article" date="2015" name="Genome Announc.">
        <title>Complete Genome Sequencing of Protease-Producing Novel Arthrobacter sp. Strain IHBB 11108 Using PacBio Single-Molecule Real-Time Sequencing Technology.</title>
        <authorList>
            <person name="Kiran S."/>
            <person name="Swarnkar M.K."/>
            <person name="Pal M."/>
            <person name="Thakur R."/>
            <person name="Tewari R."/>
            <person name="Singh A.K."/>
            <person name="Gulati A."/>
        </authorList>
    </citation>
    <scope>NUCLEOTIDE SEQUENCE [LARGE SCALE GENOMIC DNA]</scope>
    <source>
        <strain evidence="3 4">IHBB 11108</strain>
    </source>
</reference>
<feature type="domain" description="DUF5107" evidence="2">
    <location>
        <begin position="53"/>
        <end position="336"/>
    </location>
</feature>
<protein>
    <recommendedName>
        <fullName evidence="2">DUF5107 domain-containing protein</fullName>
    </recommendedName>
</protein>
<dbReference type="Proteomes" id="UP000061839">
    <property type="component" value="Chromosome"/>
</dbReference>
<dbReference type="STRING" id="1618207.UM93_16630"/>
<evidence type="ECO:0000259" key="2">
    <source>
        <dbReference type="Pfam" id="PF17128"/>
    </source>
</evidence>
<gene>
    <name evidence="3" type="ORF">UM93_16630</name>
</gene>
<dbReference type="KEGG" id="ari:UM93_16630"/>
<keyword evidence="4" id="KW-1185">Reference proteome</keyword>
<accession>A0A0D4C4B7</accession>
<keyword evidence="1" id="KW-0802">TPR repeat</keyword>
<evidence type="ECO:0000256" key="1">
    <source>
        <dbReference type="PROSITE-ProRule" id="PRU00339"/>
    </source>
</evidence>
<dbReference type="HOGENOM" id="CLU_028176_0_0_11"/>
<proteinExistence type="predicted"/>
<organism evidence="3 4">
    <name type="scientific">Psychromicrobium lacuslunae</name>
    <dbReference type="NCBI Taxonomy" id="1618207"/>
    <lineage>
        <taxon>Bacteria</taxon>
        <taxon>Bacillati</taxon>
        <taxon>Actinomycetota</taxon>
        <taxon>Actinomycetes</taxon>
        <taxon>Micrococcales</taxon>
        <taxon>Micrococcaceae</taxon>
        <taxon>Psychromicrobium</taxon>
    </lineage>
</organism>
<evidence type="ECO:0000313" key="4">
    <source>
        <dbReference type="Proteomes" id="UP000061839"/>
    </source>
</evidence>
<name>A0A0D4C4B7_9MICC</name>
<feature type="repeat" description="TPR" evidence="1">
    <location>
        <begin position="474"/>
        <end position="507"/>
    </location>
</feature>
<dbReference type="EMBL" id="CP011005">
    <property type="protein sequence ID" value="AJT43226.1"/>
    <property type="molecule type" value="Genomic_DNA"/>
</dbReference>
<dbReference type="InterPro" id="IPR033396">
    <property type="entry name" value="DUF5107"/>
</dbReference>
<dbReference type="PROSITE" id="PS50005">
    <property type="entry name" value="TPR"/>
    <property type="match status" value="1"/>
</dbReference>
<sequence>MQSNMRIEKLPMSLAPVGPLNPLPNLGKPLENPYQITGEVPAEIIENSRYGHPATLHPYQLQDQYSRVLQSVEQTVVTLENARLQAKFLPELGGRLWELTDKATGKNLLHTPAQIQLGNLALRNAWFAGGIEWNIGTRGHSPSTCSPLHTAILTTPEGQEVLRMWEFDRLREVIFQIDAWLPEDSAFLHLAVRINNPNPHSVPIYWWSNAAVPQTAETRVIAPAQSAFASDYQHGIKRRSPQDLDGVDASWPSRNSVAADYFFDLEPAQRRWIVASDAEGDGLAMLSSERLRGRKLFVWGESQGGQRWQRWLSPDGGNYAEIQAGLAQTQFENLELPAGESWSWLECYGNADLEPGPAHADWSIAVPHAQRRLAEALPETELSESYQRWLAWAELEPQRHILNGSGWGALEAELRSQQGASWQADGTPFAAETISAAQRPWLRLLSEGIFAGADSYVAGGAWDRLLAAATGEPAEIALHRGIISQGVGDQQAAAEHYRQALAVKPLALGWRGLAIAEQNPGHYLSACAVQPDNRALLIEALTALLQKSQPTVAWQLLERSALLPAELAAKGRLAFLAAQILAALGRPEEAAELLKSDLLVADIREGENSLAELWRQVLPGQPIPASYQFTMSA</sequence>
<dbReference type="AlphaFoldDB" id="A0A0D4C4B7"/>
<evidence type="ECO:0000313" key="3">
    <source>
        <dbReference type="EMBL" id="AJT43226.1"/>
    </source>
</evidence>
<dbReference type="PATRIC" id="fig|1618207.4.peg.3379"/>